<name>A0A2V0P8B8_9CHLO</name>
<dbReference type="AlphaFoldDB" id="A0A2V0P8B8"/>
<sequence>MYHPPPRVPIGGSGSDAVPLNGGLPRTPYAAVAYARSWRERGGLRAAVAAVLVVGAALVALRGVAPSSAAGDALATPLWRGSGGGGAGLAPGPPRHVLVLDSGSSGTRIYAFTWRAPLSPDGLPALAAIPPAAAAARVPRRLARGAYDRVETQPGLAAYAGGAAGLEERALAPLLDWARAVVPRREWAATPLLLLATGGLRRLPAGAREAVLARARAVLAASGFDFRPPWARVISGTEEAVYGWVALNYERGSLGATPARGGSGVDGGVRSSGALDLGGSSLEVAFELPAPPAGGAAPAWSAGIVNVSLAGATHTLHSHVFHAYGLNEAFDRGVALLLADAGADGTAAAPAVDWPAPGSDAPEAQARPAAAGVQQPGRQQQQELPAPAVTAAGVAEEAGAPAGLSSGTGSVDSSGATHSRRGLLLSSPAPAQRGRADPDWWDSAPRLAGPPQRQQAGGSARRAARRRLQRRRVAGGVDGVDGVSEVLPRVRHPCLHEGYDAPYHRLPAQGGAPASPPAVRLLGAPDFAACSALARRLVNPDAPCPGGHPAPGSACVLGALHPRLEGGFTAITGFFVVSSFLRLPPGAAPSELLPASERLCALPWSRVREDAGGAQNAERYCTWGPYVAALLRDGLGLEAVDSGGGGGGGGNGGGGARLAFGHGDMGWPLGAALVEVTRLPGFMPREGSESAGAPPQQHVGGLATSPLSGGGSANGAWSAARPWALLALALAAVAAAWLVGSRTGGGRVLKVRPSSVGNLPVYFAPTGAGAGAGEGKLRALVQ</sequence>
<comment type="similarity">
    <text evidence="1">Belongs to the GDA1/CD39 NTPase family.</text>
</comment>
<dbReference type="InterPro" id="IPR000407">
    <property type="entry name" value="GDA1_CD39_NTPase"/>
</dbReference>
<comment type="caution">
    <text evidence="5">The sequence shown here is derived from an EMBL/GenBank/DDBJ whole genome shotgun (WGS) entry which is preliminary data.</text>
</comment>
<feature type="compositionally biased region" description="Low complexity" evidence="4">
    <location>
        <begin position="361"/>
        <end position="388"/>
    </location>
</feature>
<evidence type="ECO:0000256" key="2">
    <source>
        <dbReference type="ARBA" id="ARBA00022801"/>
    </source>
</evidence>
<keyword evidence="2" id="KW-0378">Hydrolase</keyword>
<dbReference type="PANTHER" id="PTHR11782">
    <property type="entry name" value="ADENOSINE/GUANOSINE DIPHOSPHATASE"/>
    <property type="match status" value="1"/>
</dbReference>
<reference evidence="5 6" key="1">
    <citation type="journal article" date="2018" name="Sci. Rep.">
        <title>Raphidocelis subcapitata (=Pseudokirchneriella subcapitata) provides an insight into genome evolution and environmental adaptations in the Sphaeropleales.</title>
        <authorList>
            <person name="Suzuki S."/>
            <person name="Yamaguchi H."/>
            <person name="Nakajima N."/>
            <person name="Kawachi M."/>
        </authorList>
    </citation>
    <scope>NUCLEOTIDE SEQUENCE [LARGE SCALE GENOMIC DNA]</scope>
    <source>
        <strain evidence="5 6">NIES-35</strain>
    </source>
</reference>
<protein>
    <recommendedName>
        <fullName evidence="7">Apyrase</fullName>
    </recommendedName>
</protein>
<proteinExistence type="inferred from homology"/>
<dbReference type="OrthoDB" id="6372431at2759"/>
<feature type="active site" description="Proton acceptor" evidence="3">
    <location>
        <position position="239"/>
    </location>
</feature>
<evidence type="ECO:0000256" key="3">
    <source>
        <dbReference type="PIRSR" id="PIRSR600407-1"/>
    </source>
</evidence>
<evidence type="ECO:0000256" key="4">
    <source>
        <dbReference type="SAM" id="MobiDB-lite"/>
    </source>
</evidence>
<accession>A0A2V0P8B8</accession>
<dbReference type="GO" id="GO:0009134">
    <property type="term" value="P:nucleoside diphosphate catabolic process"/>
    <property type="evidence" value="ECO:0007669"/>
    <property type="project" value="TreeGrafter"/>
</dbReference>
<dbReference type="Proteomes" id="UP000247498">
    <property type="component" value="Unassembled WGS sequence"/>
</dbReference>
<dbReference type="PANTHER" id="PTHR11782:SF83">
    <property type="entry name" value="GUANOSINE-DIPHOSPHATASE"/>
    <property type="match status" value="1"/>
</dbReference>
<feature type="compositionally biased region" description="Polar residues" evidence="4">
    <location>
        <begin position="405"/>
        <end position="417"/>
    </location>
</feature>
<evidence type="ECO:0000313" key="6">
    <source>
        <dbReference type="Proteomes" id="UP000247498"/>
    </source>
</evidence>
<dbReference type="EMBL" id="BDRX01000074">
    <property type="protein sequence ID" value="GBF96111.1"/>
    <property type="molecule type" value="Genomic_DNA"/>
</dbReference>
<dbReference type="STRING" id="307507.A0A2V0P8B8"/>
<feature type="region of interest" description="Disordered" evidence="4">
    <location>
        <begin position="347"/>
        <end position="388"/>
    </location>
</feature>
<evidence type="ECO:0008006" key="7">
    <source>
        <dbReference type="Google" id="ProtNLM"/>
    </source>
</evidence>
<dbReference type="Pfam" id="PF01150">
    <property type="entry name" value="GDA1_CD39"/>
    <property type="match status" value="1"/>
</dbReference>
<organism evidence="5 6">
    <name type="scientific">Raphidocelis subcapitata</name>
    <dbReference type="NCBI Taxonomy" id="307507"/>
    <lineage>
        <taxon>Eukaryota</taxon>
        <taxon>Viridiplantae</taxon>
        <taxon>Chlorophyta</taxon>
        <taxon>core chlorophytes</taxon>
        <taxon>Chlorophyceae</taxon>
        <taxon>CS clade</taxon>
        <taxon>Sphaeropleales</taxon>
        <taxon>Selenastraceae</taxon>
        <taxon>Raphidocelis</taxon>
    </lineage>
</organism>
<feature type="compositionally biased region" description="Basic residues" evidence="4">
    <location>
        <begin position="462"/>
        <end position="473"/>
    </location>
</feature>
<dbReference type="GO" id="GO:0016020">
    <property type="term" value="C:membrane"/>
    <property type="evidence" value="ECO:0007669"/>
    <property type="project" value="TreeGrafter"/>
</dbReference>
<dbReference type="Gene3D" id="3.30.420.150">
    <property type="entry name" value="Exopolyphosphatase. Domain 2"/>
    <property type="match status" value="2"/>
</dbReference>
<evidence type="ECO:0000256" key="1">
    <source>
        <dbReference type="ARBA" id="ARBA00009283"/>
    </source>
</evidence>
<dbReference type="GO" id="GO:0017110">
    <property type="term" value="F:nucleoside diphosphate phosphatase activity"/>
    <property type="evidence" value="ECO:0007669"/>
    <property type="project" value="TreeGrafter"/>
</dbReference>
<keyword evidence="6" id="KW-1185">Reference proteome</keyword>
<feature type="region of interest" description="Disordered" evidence="4">
    <location>
        <begin position="684"/>
        <end position="705"/>
    </location>
</feature>
<dbReference type="Gene3D" id="3.30.420.40">
    <property type="match status" value="1"/>
</dbReference>
<feature type="compositionally biased region" description="Low complexity" evidence="4">
    <location>
        <begin position="452"/>
        <end position="461"/>
    </location>
</feature>
<evidence type="ECO:0000313" key="5">
    <source>
        <dbReference type="EMBL" id="GBF96111.1"/>
    </source>
</evidence>
<dbReference type="InParanoid" id="A0A2V0P8B8"/>
<gene>
    <name evidence="5" type="ORF">Rsub_08987</name>
</gene>
<feature type="region of interest" description="Disordered" evidence="4">
    <location>
        <begin position="400"/>
        <end position="473"/>
    </location>
</feature>